<feature type="transmembrane region" description="Helical" evidence="15">
    <location>
        <begin position="190"/>
        <end position="210"/>
    </location>
</feature>
<comment type="function">
    <text evidence="12">G-protein-coupled receptor of lysophosphatidylserine (LysoPS) that plays different roles in immune response. Acts a damage-sensing receptor that triggers tissue repair upon recognition of dying neutrophils. Mechanistically, apoptotic neutrophils release lysophosphatydilserine that are recognized by type 3 innate lymphoid cells (ILC3s) via GPR34, which activates downstream PI3K-AKT and RAS-ERK signaling pathways leading to STAT3 activation and IL-22 production. Plays an important role in microglial function, controlling morphology and phagocytosis.</text>
</comment>
<feature type="region of interest" description="Disordered" evidence="14">
    <location>
        <begin position="370"/>
        <end position="389"/>
    </location>
</feature>
<evidence type="ECO:0000256" key="3">
    <source>
        <dbReference type="ARBA" id="ARBA00022692"/>
    </source>
</evidence>
<dbReference type="PRINTS" id="PR00237">
    <property type="entry name" value="GPCRRHODOPSN"/>
</dbReference>
<keyword evidence="10 13" id="KW-0807">Transducer</keyword>
<evidence type="ECO:0000256" key="6">
    <source>
        <dbReference type="ARBA" id="ARBA00023136"/>
    </source>
</evidence>
<evidence type="ECO:0000256" key="2">
    <source>
        <dbReference type="ARBA" id="ARBA00022475"/>
    </source>
</evidence>
<evidence type="ECO:0000256" key="13">
    <source>
        <dbReference type="RuleBase" id="RU000688"/>
    </source>
</evidence>
<reference evidence="17 18" key="1">
    <citation type="journal article" date="2020" name="G3 (Bethesda)">
        <title>Draft Genome of the Common Snapping Turtle, Chelydra serpentina, a Model for Phenotypic Plasticity in Reptiles.</title>
        <authorList>
            <person name="Das D."/>
            <person name="Singh S.K."/>
            <person name="Bierstedt J."/>
            <person name="Erickson A."/>
            <person name="Galli G.L.J."/>
            <person name="Crossley D.A. 2nd"/>
            <person name="Rhen T."/>
        </authorList>
    </citation>
    <scope>NUCLEOTIDE SEQUENCE [LARGE SCALE GENOMIC DNA]</scope>
    <source>
        <strain evidence="17">KW</strain>
    </source>
</reference>
<evidence type="ECO:0000256" key="1">
    <source>
        <dbReference type="ARBA" id="ARBA00004651"/>
    </source>
</evidence>
<dbReference type="InterPro" id="IPR000276">
    <property type="entry name" value="GPCR_Rhodpsn"/>
</dbReference>
<dbReference type="FunFam" id="1.20.1070.10:FF:000150">
    <property type="entry name" value="probable G-protein coupled receptor 34"/>
    <property type="match status" value="1"/>
</dbReference>
<dbReference type="Proteomes" id="UP000765507">
    <property type="component" value="Unassembled WGS sequence"/>
</dbReference>
<comment type="similarity">
    <text evidence="13">Belongs to the G-protein coupled receptor 1 family.</text>
</comment>
<name>A0A8T1T8F4_CHESE</name>
<dbReference type="PANTHER" id="PTHR24233:SF1">
    <property type="entry name" value="G-PROTEIN COUPLED RECEPTOR 34-RELATED"/>
    <property type="match status" value="1"/>
</dbReference>
<proteinExistence type="inferred from homology"/>
<dbReference type="GO" id="GO:0005886">
    <property type="term" value="C:plasma membrane"/>
    <property type="evidence" value="ECO:0007669"/>
    <property type="project" value="UniProtKB-SubCell"/>
</dbReference>
<dbReference type="Pfam" id="PF00001">
    <property type="entry name" value="7tm_1"/>
    <property type="match status" value="1"/>
</dbReference>
<keyword evidence="3 13" id="KW-0812">Transmembrane</keyword>
<evidence type="ECO:0000256" key="5">
    <source>
        <dbReference type="ARBA" id="ARBA00023040"/>
    </source>
</evidence>
<evidence type="ECO:0000256" key="15">
    <source>
        <dbReference type="SAM" id="Phobius"/>
    </source>
</evidence>
<gene>
    <name evidence="17" type="primary">GPR34</name>
    <name evidence="17" type="ORF">G0U57_010017</name>
</gene>
<dbReference type="GO" id="GO:0045028">
    <property type="term" value="F:G protein-coupled purinergic nucleotide receptor activity"/>
    <property type="evidence" value="ECO:0007669"/>
    <property type="project" value="TreeGrafter"/>
</dbReference>
<evidence type="ECO:0000313" key="17">
    <source>
        <dbReference type="EMBL" id="KAG6937359.1"/>
    </source>
</evidence>
<dbReference type="AlphaFoldDB" id="A0A8T1T8F4"/>
<feature type="transmembrane region" description="Helical" evidence="15">
    <location>
        <begin position="111"/>
        <end position="132"/>
    </location>
</feature>
<protein>
    <recommendedName>
        <fullName evidence="11">Probable G-protein coupled receptor 34</fullName>
    </recommendedName>
</protein>
<evidence type="ECO:0000256" key="4">
    <source>
        <dbReference type="ARBA" id="ARBA00022989"/>
    </source>
</evidence>
<comment type="subcellular location">
    <subcellularLocation>
        <location evidence="1">Cell membrane</location>
        <topology evidence="1">Multi-pass membrane protein</topology>
    </subcellularLocation>
</comment>
<keyword evidence="9" id="KW-0325">Glycoprotein</keyword>
<feature type="domain" description="G-protein coupled receptors family 1 profile" evidence="16">
    <location>
        <begin position="90"/>
        <end position="346"/>
    </location>
</feature>
<dbReference type="PANTHER" id="PTHR24233">
    <property type="entry name" value="P2Y PURINOCEPTOR-RELATED G-PROTEIN COUPLED RECEPTOR"/>
    <property type="match status" value="1"/>
</dbReference>
<keyword evidence="5 13" id="KW-0297">G-protein coupled receptor</keyword>
<evidence type="ECO:0000256" key="8">
    <source>
        <dbReference type="ARBA" id="ARBA00023170"/>
    </source>
</evidence>
<feature type="transmembrane region" description="Helical" evidence="15">
    <location>
        <begin position="138"/>
        <end position="169"/>
    </location>
</feature>
<keyword evidence="7" id="KW-1015">Disulfide bond</keyword>
<evidence type="ECO:0000259" key="16">
    <source>
        <dbReference type="PROSITE" id="PS50262"/>
    </source>
</evidence>
<evidence type="ECO:0000256" key="11">
    <source>
        <dbReference type="ARBA" id="ARBA00035691"/>
    </source>
</evidence>
<feature type="transmembrane region" description="Helical" evidence="15">
    <location>
        <begin position="237"/>
        <end position="260"/>
    </location>
</feature>
<keyword evidence="4 15" id="KW-1133">Transmembrane helix</keyword>
<dbReference type="PRINTS" id="PR01157">
    <property type="entry name" value="P2YPURNOCPTR"/>
</dbReference>
<evidence type="ECO:0000256" key="10">
    <source>
        <dbReference type="ARBA" id="ARBA00023224"/>
    </source>
</evidence>
<keyword evidence="18" id="KW-1185">Reference proteome</keyword>
<keyword evidence="8 13" id="KW-0675">Receptor</keyword>
<comment type="caution">
    <text evidence="17">The sequence shown here is derived from an EMBL/GenBank/DDBJ whole genome shotgun (WGS) entry which is preliminary data.</text>
</comment>
<dbReference type="PROSITE" id="PS50262">
    <property type="entry name" value="G_PROTEIN_RECEP_F1_2"/>
    <property type="match status" value="1"/>
</dbReference>
<feature type="transmembrane region" description="Helical" evidence="15">
    <location>
        <begin position="77"/>
        <end position="99"/>
    </location>
</feature>
<evidence type="ECO:0000256" key="14">
    <source>
        <dbReference type="SAM" id="MobiDB-lite"/>
    </source>
</evidence>
<dbReference type="Gene3D" id="1.20.1070.10">
    <property type="entry name" value="Rhodopsin 7-helix transmembrane proteins"/>
    <property type="match status" value="1"/>
</dbReference>
<feature type="transmembrane region" description="Helical" evidence="15">
    <location>
        <begin position="288"/>
        <end position="310"/>
    </location>
</feature>
<evidence type="ECO:0000256" key="12">
    <source>
        <dbReference type="ARBA" id="ARBA00045234"/>
    </source>
</evidence>
<organism evidence="17 18">
    <name type="scientific">Chelydra serpentina</name>
    <name type="common">Snapping turtle</name>
    <name type="synonym">Testudo serpentina</name>
    <dbReference type="NCBI Taxonomy" id="8475"/>
    <lineage>
        <taxon>Eukaryota</taxon>
        <taxon>Metazoa</taxon>
        <taxon>Chordata</taxon>
        <taxon>Craniata</taxon>
        <taxon>Vertebrata</taxon>
        <taxon>Euteleostomi</taxon>
        <taxon>Archelosauria</taxon>
        <taxon>Testudinata</taxon>
        <taxon>Testudines</taxon>
        <taxon>Cryptodira</taxon>
        <taxon>Durocryptodira</taxon>
        <taxon>Americhelydia</taxon>
        <taxon>Chelydroidea</taxon>
        <taxon>Chelydridae</taxon>
        <taxon>Chelydra</taxon>
    </lineage>
</organism>
<keyword evidence="6 15" id="KW-0472">Membrane</keyword>
<evidence type="ECO:0000256" key="7">
    <source>
        <dbReference type="ARBA" id="ARBA00023157"/>
    </source>
</evidence>
<dbReference type="PROSITE" id="PS00237">
    <property type="entry name" value="G_PROTEIN_RECEP_F1_1"/>
    <property type="match status" value="1"/>
</dbReference>
<accession>A0A8T1T8F4</accession>
<evidence type="ECO:0000313" key="18">
    <source>
        <dbReference type="Proteomes" id="UP000765507"/>
    </source>
</evidence>
<dbReference type="EMBL" id="JAHGAV010000025">
    <property type="protein sequence ID" value="KAG6937359.1"/>
    <property type="molecule type" value="Genomic_DNA"/>
</dbReference>
<keyword evidence="2" id="KW-1003">Cell membrane</keyword>
<dbReference type="OrthoDB" id="10005568at2759"/>
<dbReference type="SUPFAM" id="SSF81321">
    <property type="entry name" value="Family A G protein-coupled receptor-like"/>
    <property type="match status" value="1"/>
</dbReference>
<feature type="transmembrane region" description="Helical" evidence="15">
    <location>
        <begin position="330"/>
        <end position="349"/>
    </location>
</feature>
<evidence type="ECO:0000256" key="9">
    <source>
        <dbReference type="ARBA" id="ARBA00023180"/>
    </source>
</evidence>
<sequence length="404" mass="46716">MRVLENSQQKSSVNNQNDSVRKLQQTMEATSSEFLNSSPYKEVFWSYQTELIRNFSSETLNATVCSIKEGSLSLVFIIFYSIIFVIGLVGNIIALFAFLFINHKRNSIQIYLLNVAIADLLLIFCLPFRILYHINKNTWILGLIFCKIVGTLFYMNMYISIILLGLISMDRYVKINKSIRRPKMLTATRSRYICCILWTIAVIGLIMTVAQSAKREEYNSTMCFHYRDKQNAKMEAILNYILVIIFWIVFFLLILSYVKIAKNLLKISKKRANFPNAGKYSTTAKNSFIVLIIFTLCFVPFHVFRFVYITSQLQDTSCYWKEIIHKCNEIMLVFSAFNSCLDPVMYFLMSSTVRKTVFRLICRKLHGDSSVSDSISEMKPGQSRHDTATTITPHSSFLKKNSLI</sequence>
<dbReference type="InterPro" id="IPR017452">
    <property type="entry name" value="GPCR_Rhodpsn_7TM"/>
</dbReference>